<evidence type="ECO:0000313" key="2">
    <source>
        <dbReference type="Proteomes" id="UP000676967"/>
    </source>
</evidence>
<evidence type="ECO:0000313" key="1">
    <source>
        <dbReference type="EMBL" id="BCJ42778.1"/>
    </source>
</evidence>
<proteinExistence type="predicted"/>
<dbReference type="EMBL" id="AP023356">
    <property type="protein sequence ID" value="BCJ42778.1"/>
    <property type="molecule type" value="Genomic_DNA"/>
</dbReference>
<organism evidence="1 2">
    <name type="scientific">Actinoplanes ianthinogenes</name>
    <dbReference type="NCBI Taxonomy" id="122358"/>
    <lineage>
        <taxon>Bacteria</taxon>
        <taxon>Bacillati</taxon>
        <taxon>Actinomycetota</taxon>
        <taxon>Actinomycetes</taxon>
        <taxon>Micromonosporales</taxon>
        <taxon>Micromonosporaceae</taxon>
        <taxon>Actinoplanes</taxon>
    </lineage>
</organism>
<sequence>MPSGTLPFQRGVPPVPNLLRRATGQPFWQGYSSHRESKVAGGLRAADLRAGTPETTAEQAFLSAHLFKPVD</sequence>
<accession>A0ABN6CC48</accession>
<name>A0ABN6CC48_9ACTN</name>
<dbReference type="Proteomes" id="UP000676967">
    <property type="component" value="Chromosome"/>
</dbReference>
<reference evidence="1 2" key="1">
    <citation type="submission" date="2020-08" db="EMBL/GenBank/DDBJ databases">
        <title>Whole genome shotgun sequence of Actinoplanes ianthinogenes NBRC 13996.</title>
        <authorList>
            <person name="Komaki H."/>
            <person name="Tamura T."/>
        </authorList>
    </citation>
    <scope>NUCLEOTIDE SEQUENCE [LARGE SCALE GENOMIC DNA]</scope>
    <source>
        <strain evidence="1 2">NBRC 13996</strain>
    </source>
</reference>
<gene>
    <name evidence="1" type="ORF">Aiant_34350</name>
</gene>
<keyword evidence="2" id="KW-1185">Reference proteome</keyword>
<protein>
    <submittedName>
        <fullName evidence="1">Uncharacterized protein</fullName>
    </submittedName>
</protein>